<dbReference type="SUPFAM" id="SSF56770">
    <property type="entry name" value="HydA/Nqo6-like"/>
    <property type="match status" value="1"/>
</dbReference>
<reference evidence="8 9" key="1">
    <citation type="submission" date="2017-08" db="EMBL/GenBank/DDBJ databases">
        <title>Phylogentic analysis of Mycobacterium avium complex whole genomes.</title>
        <authorList>
            <person name="Caverly L.J."/>
            <person name="Spilker T."/>
            <person name="LiPuma J."/>
        </authorList>
    </citation>
    <scope>NUCLEOTIDE SEQUENCE [LARGE SCALE GENOMIC DNA]</scope>
    <source>
        <strain evidence="8 9">FLAC0026</strain>
    </source>
</reference>
<comment type="cofactor">
    <cofactor evidence="1">
        <name>[4Fe-4S] cluster</name>
        <dbReference type="ChEBI" id="CHEBI:49883"/>
    </cofactor>
</comment>
<dbReference type="AlphaFoldDB" id="A0AAC9YNH8"/>
<dbReference type="GO" id="GO:0046872">
    <property type="term" value="F:metal ion binding"/>
    <property type="evidence" value="ECO:0007669"/>
    <property type="project" value="UniProtKB-KW"/>
</dbReference>
<dbReference type="EMBL" id="CP023147">
    <property type="protein sequence ID" value="ASW92681.1"/>
    <property type="molecule type" value="Genomic_DNA"/>
</dbReference>
<protein>
    <submittedName>
        <fullName evidence="8">NADH:ubiquinone oxidoreductase</fullName>
    </submittedName>
</protein>
<proteinExistence type="inferred from homology"/>
<dbReference type="InterPro" id="IPR017896">
    <property type="entry name" value="4Fe4S_Fe-S-bd"/>
</dbReference>
<evidence type="ECO:0000256" key="1">
    <source>
        <dbReference type="ARBA" id="ARBA00001966"/>
    </source>
</evidence>
<accession>A0AAC9YNH8</accession>
<keyword evidence="6" id="KW-0411">Iron-sulfur</keyword>
<dbReference type="Proteomes" id="UP000216246">
    <property type="component" value="Chromosome"/>
</dbReference>
<dbReference type="KEGG" id="mmal:CKJ54_24440"/>
<dbReference type="InterPro" id="IPR006137">
    <property type="entry name" value="NADH_UbQ_OxRdtase-like_20kDa"/>
</dbReference>
<dbReference type="Pfam" id="PF01058">
    <property type="entry name" value="Oxidored_q6"/>
    <property type="match status" value="1"/>
</dbReference>
<evidence type="ECO:0000313" key="8">
    <source>
        <dbReference type="EMBL" id="ASW92681.1"/>
    </source>
</evidence>
<dbReference type="PANTHER" id="PTHR42989">
    <property type="entry name" value="HYDROGENASE-4 COMPONENT I"/>
    <property type="match status" value="1"/>
</dbReference>
<gene>
    <name evidence="8" type="ORF">CKJ54_24440</name>
</gene>
<dbReference type="SUPFAM" id="SSF54862">
    <property type="entry name" value="4Fe-4S ferredoxins"/>
    <property type="match status" value="1"/>
</dbReference>
<comment type="similarity">
    <text evidence="2">Belongs to the complex I 20 kDa subunit family.</text>
</comment>
<dbReference type="InterPro" id="IPR052375">
    <property type="entry name" value="Complex_I_20kDa-like"/>
</dbReference>
<evidence type="ECO:0000256" key="2">
    <source>
        <dbReference type="ARBA" id="ARBA00009173"/>
    </source>
</evidence>
<dbReference type="GO" id="GO:0051539">
    <property type="term" value="F:4 iron, 4 sulfur cluster binding"/>
    <property type="evidence" value="ECO:0007669"/>
    <property type="project" value="UniProtKB-KW"/>
</dbReference>
<name>A0AAC9YNH8_9MYCO</name>
<dbReference type="PROSITE" id="PS51379">
    <property type="entry name" value="4FE4S_FER_2"/>
    <property type="match status" value="1"/>
</dbReference>
<keyword evidence="4" id="KW-0479">Metal-binding</keyword>
<evidence type="ECO:0000256" key="5">
    <source>
        <dbReference type="ARBA" id="ARBA00023004"/>
    </source>
</evidence>
<dbReference type="PANTHER" id="PTHR42989:SF1">
    <property type="entry name" value="FORMATE HYDROGENLYASE SUBUNIT 7-RELATED"/>
    <property type="match status" value="1"/>
</dbReference>
<dbReference type="Gene3D" id="3.40.50.12280">
    <property type="match status" value="1"/>
</dbReference>
<keyword evidence="3" id="KW-0004">4Fe-4S</keyword>
<evidence type="ECO:0000256" key="6">
    <source>
        <dbReference type="ARBA" id="ARBA00023014"/>
    </source>
</evidence>
<feature type="domain" description="4Fe-4S ferredoxin-type" evidence="7">
    <location>
        <begin position="67"/>
        <end position="95"/>
    </location>
</feature>
<dbReference type="Gene3D" id="3.30.70.20">
    <property type="match status" value="1"/>
</dbReference>
<organism evidence="8 9">
    <name type="scientific">Mycobacterium marseillense</name>
    <dbReference type="NCBI Taxonomy" id="701042"/>
    <lineage>
        <taxon>Bacteria</taxon>
        <taxon>Bacillati</taxon>
        <taxon>Actinomycetota</taxon>
        <taxon>Actinomycetes</taxon>
        <taxon>Mycobacteriales</taxon>
        <taxon>Mycobacteriaceae</taxon>
        <taxon>Mycobacterium</taxon>
        <taxon>Mycobacterium avium complex (MAC)</taxon>
    </lineage>
</organism>
<sequence>MVVFFRGLRDGLLTTRWPKHHDMYFDQFPAAVEVVPRRDPRAGDRRILRRAAEAAAQCPTAAIAVAEMPELDRGKCILCGRCVAAAPEWFDWEQGAATARLRRDALVVSPVAETGEALDVVRSELAKRVRRLRRSVHLRHVDAGSDGSDEWEVNALTNPVYDVHRLGIFFTASPRHADILLVTGIGTTGMTEPLRRTFEGMPRPTVVIAVGTDAIGGGIIGGGYTGGTGIGGLAPVDVWVPGSPASPFSLLHGILLALGRLPAASRSAS</sequence>
<evidence type="ECO:0000256" key="4">
    <source>
        <dbReference type="ARBA" id="ARBA00022723"/>
    </source>
</evidence>
<evidence type="ECO:0000313" key="9">
    <source>
        <dbReference type="Proteomes" id="UP000216246"/>
    </source>
</evidence>
<evidence type="ECO:0000259" key="7">
    <source>
        <dbReference type="PROSITE" id="PS51379"/>
    </source>
</evidence>
<keyword evidence="5" id="KW-0408">Iron</keyword>
<evidence type="ECO:0000256" key="3">
    <source>
        <dbReference type="ARBA" id="ARBA00022485"/>
    </source>
</evidence>